<accession>A0AA39WRM2</accession>
<proteinExistence type="inferred from homology"/>
<evidence type="ECO:0000259" key="4">
    <source>
        <dbReference type="PROSITE" id="PS51891"/>
    </source>
</evidence>
<keyword evidence="2" id="KW-0479">Metal-binding</keyword>
<dbReference type="Gene3D" id="2.170.150.70">
    <property type="match status" value="2"/>
</dbReference>
<dbReference type="SUPFAM" id="SSF51316">
    <property type="entry name" value="Mss4-like"/>
    <property type="match status" value="2"/>
</dbReference>
<dbReference type="GO" id="GO:0016846">
    <property type="term" value="F:carbon-sulfur lyase activity"/>
    <property type="evidence" value="ECO:0007669"/>
    <property type="project" value="InterPro"/>
</dbReference>
<dbReference type="PANTHER" id="PTHR28620:SF1">
    <property type="entry name" value="CENP-V_GFA DOMAIN-CONTAINING PROTEIN"/>
    <property type="match status" value="1"/>
</dbReference>
<comment type="caution">
    <text evidence="5">The sequence shown here is derived from an EMBL/GenBank/DDBJ whole genome shotgun (WGS) entry which is preliminary data.</text>
</comment>
<comment type="similarity">
    <text evidence="1">Belongs to the Gfa family.</text>
</comment>
<reference evidence="5" key="1">
    <citation type="submission" date="2023-06" db="EMBL/GenBank/DDBJ databases">
        <title>Genome-scale phylogeny and comparative genomics of the fungal order Sordariales.</title>
        <authorList>
            <consortium name="Lawrence Berkeley National Laboratory"/>
            <person name="Hensen N."/>
            <person name="Bonometti L."/>
            <person name="Westerberg I."/>
            <person name="Brannstrom I.O."/>
            <person name="Guillou S."/>
            <person name="Cros-Aarteil S."/>
            <person name="Calhoun S."/>
            <person name="Haridas S."/>
            <person name="Kuo A."/>
            <person name="Mondo S."/>
            <person name="Pangilinan J."/>
            <person name="Riley R."/>
            <person name="Labutti K."/>
            <person name="Andreopoulos B."/>
            <person name="Lipzen A."/>
            <person name="Chen C."/>
            <person name="Yanf M."/>
            <person name="Daum C."/>
            <person name="Ng V."/>
            <person name="Clum A."/>
            <person name="Steindorff A."/>
            <person name="Ohm R."/>
            <person name="Martin F."/>
            <person name="Silar P."/>
            <person name="Natvig D."/>
            <person name="Lalanne C."/>
            <person name="Gautier V."/>
            <person name="Ament-Velasquez S.L."/>
            <person name="Kruys A."/>
            <person name="Hutchinson M.I."/>
            <person name="Powell A.J."/>
            <person name="Barry K."/>
            <person name="Miller A.N."/>
            <person name="Grigoriev I.V."/>
            <person name="Debuchy R."/>
            <person name="Gladieux P."/>
            <person name="Thoren M.H."/>
            <person name="Johannesson H."/>
        </authorList>
    </citation>
    <scope>NUCLEOTIDE SEQUENCE</scope>
    <source>
        <strain evidence="5">CBS 606.72</strain>
    </source>
</reference>
<dbReference type="Pfam" id="PF04828">
    <property type="entry name" value="GFA"/>
    <property type="match status" value="2"/>
</dbReference>
<keyword evidence="6" id="KW-1185">Reference proteome</keyword>
<organism evidence="5 6">
    <name type="scientific">Immersiella caudata</name>
    <dbReference type="NCBI Taxonomy" id="314043"/>
    <lineage>
        <taxon>Eukaryota</taxon>
        <taxon>Fungi</taxon>
        <taxon>Dikarya</taxon>
        <taxon>Ascomycota</taxon>
        <taxon>Pezizomycotina</taxon>
        <taxon>Sordariomycetes</taxon>
        <taxon>Sordariomycetidae</taxon>
        <taxon>Sordariales</taxon>
        <taxon>Lasiosphaeriaceae</taxon>
        <taxon>Immersiella</taxon>
    </lineage>
</organism>
<evidence type="ECO:0000256" key="3">
    <source>
        <dbReference type="ARBA" id="ARBA00022833"/>
    </source>
</evidence>
<dbReference type="EMBL" id="JAULSU010000004">
    <property type="protein sequence ID" value="KAK0620320.1"/>
    <property type="molecule type" value="Genomic_DNA"/>
</dbReference>
<evidence type="ECO:0000256" key="1">
    <source>
        <dbReference type="ARBA" id="ARBA00005495"/>
    </source>
</evidence>
<evidence type="ECO:0000313" key="6">
    <source>
        <dbReference type="Proteomes" id="UP001175000"/>
    </source>
</evidence>
<dbReference type="InterPro" id="IPR006913">
    <property type="entry name" value="CENP-V/GFA"/>
</dbReference>
<evidence type="ECO:0000256" key="2">
    <source>
        <dbReference type="ARBA" id="ARBA00022723"/>
    </source>
</evidence>
<dbReference type="GO" id="GO:0046872">
    <property type="term" value="F:metal ion binding"/>
    <property type="evidence" value="ECO:0007669"/>
    <property type="project" value="UniProtKB-KW"/>
</dbReference>
<dbReference type="Proteomes" id="UP001175000">
    <property type="component" value="Unassembled WGS sequence"/>
</dbReference>
<evidence type="ECO:0000313" key="5">
    <source>
        <dbReference type="EMBL" id="KAK0620320.1"/>
    </source>
</evidence>
<feature type="domain" description="CENP-V/GFA" evidence="4">
    <location>
        <begin position="10"/>
        <end position="110"/>
    </location>
</feature>
<dbReference type="AlphaFoldDB" id="A0AA39WRM2"/>
<dbReference type="PANTHER" id="PTHR28620">
    <property type="entry name" value="CENTROMERE PROTEIN V"/>
    <property type="match status" value="1"/>
</dbReference>
<name>A0AA39WRM2_9PEZI</name>
<keyword evidence="3" id="KW-0862">Zinc</keyword>
<gene>
    <name evidence="5" type="ORF">B0T14DRAFT_228720</name>
</gene>
<feature type="domain" description="CENP-V/GFA" evidence="4">
    <location>
        <begin position="149"/>
        <end position="282"/>
    </location>
</feature>
<protein>
    <submittedName>
        <fullName evidence="5">Mss4-like protein</fullName>
    </submittedName>
</protein>
<dbReference type="InterPro" id="IPR011057">
    <property type="entry name" value="Mss4-like_sf"/>
</dbReference>
<dbReference type="PROSITE" id="PS51891">
    <property type="entry name" value="CENP_V_GFA"/>
    <property type="match status" value="2"/>
</dbReference>
<dbReference type="InterPro" id="IPR052355">
    <property type="entry name" value="CENP-V-like"/>
</dbReference>
<sequence>MSATENLKTYRGNCHCGGYIFEVKTHEIKTAVGCNCSSCSKKAYLWLFLPEGSVSVVKDDGLLTEFVCGPHKSTHRFCSRCGTSVFATNPSYRPGTAVNARTLQSLEIWNLTTPVHDGAKINPQWAPPVYSGPEPTLDDSSKADTAIEYHGSCRCGAVQAAVRLAHPLDETYPDPILECNCSICQRGGYIWIYPKKEQIAIHGVDSLTGYTFGNKVWKKMFCKICGVHIVSELNVSGGEFEKLPDEVRRYNEPKLPYRAVNVRMINGVDALGLKTEKEDGWDYLKPDYVDP</sequence>